<dbReference type="PRINTS" id="PR01179">
    <property type="entry name" value="ODADCRBXLASE"/>
</dbReference>
<dbReference type="PRINTS" id="PR01182">
    <property type="entry name" value="ORNDCRBXLASE"/>
</dbReference>
<keyword evidence="2" id="KW-0663">Pyridoxal phosphate</keyword>
<dbReference type="Gene3D" id="2.40.37.10">
    <property type="entry name" value="Lyase, Ornithine Decarboxylase, Chain A, domain 1"/>
    <property type="match status" value="1"/>
</dbReference>
<protein>
    <submittedName>
        <fullName evidence="6">Type III PLP-dependent enzyme</fullName>
    </submittedName>
</protein>
<dbReference type="PANTHER" id="PTHR43727:SF2">
    <property type="entry name" value="GROUP IV DECARBOXYLASE"/>
    <property type="match status" value="1"/>
</dbReference>
<dbReference type="Pfam" id="PF02784">
    <property type="entry name" value="Orn_Arg_deC_N"/>
    <property type="match status" value="1"/>
</dbReference>
<dbReference type="InterPro" id="IPR009006">
    <property type="entry name" value="Ala_racemase/Decarboxylase_C"/>
</dbReference>
<evidence type="ECO:0000313" key="7">
    <source>
        <dbReference type="Proteomes" id="UP001500064"/>
    </source>
</evidence>
<evidence type="ECO:0000259" key="5">
    <source>
        <dbReference type="Pfam" id="PF02784"/>
    </source>
</evidence>
<dbReference type="SUPFAM" id="SSF50621">
    <property type="entry name" value="Alanine racemase C-terminal domain-like"/>
    <property type="match status" value="1"/>
</dbReference>
<dbReference type="InterPro" id="IPR029066">
    <property type="entry name" value="PLP-binding_barrel"/>
</dbReference>
<reference evidence="6 7" key="1">
    <citation type="journal article" date="2019" name="Int. J. Syst. Evol. Microbiol.">
        <title>The Global Catalogue of Microorganisms (GCM) 10K type strain sequencing project: providing services to taxonomists for standard genome sequencing and annotation.</title>
        <authorList>
            <consortium name="The Broad Institute Genomics Platform"/>
            <consortium name="The Broad Institute Genome Sequencing Center for Infectious Disease"/>
            <person name="Wu L."/>
            <person name="Ma J."/>
        </authorList>
    </citation>
    <scope>NUCLEOTIDE SEQUENCE [LARGE SCALE GENOMIC DNA]</scope>
    <source>
        <strain evidence="6 7">JCM 13929</strain>
    </source>
</reference>
<evidence type="ECO:0000256" key="3">
    <source>
        <dbReference type="RuleBase" id="RU003737"/>
    </source>
</evidence>
<dbReference type="Gene3D" id="3.20.20.10">
    <property type="entry name" value="Alanine racemase"/>
    <property type="match status" value="1"/>
</dbReference>
<proteinExistence type="inferred from homology"/>
<evidence type="ECO:0000256" key="1">
    <source>
        <dbReference type="ARBA" id="ARBA00001933"/>
    </source>
</evidence>
<comment type="similarity">
    <text evidence="3">Belongs to the Orn/Lys/Arg decarboxylase class-II family.</text>
</comment>
<dbReference type="InterPro" id="IPR002433">
    <property type="entry name" value="Orn_de-COase"/>
</dbReference>
<evidence type="ECO:0000256" key="2">
    <source>
        <dbReference type="ARBA" id="ARBA00022898"/>
    </source>
</evidence>
<comment type="cofactor">
    <cofactor evidence="1">
        <name>pyridoxal 5'-phosphate</name>
        <dbReference type="ChEBI" id="CHEBI:597326"/>
    </cofactor>
</comment>
<feature type="domain" description="Orn/DAP/Arg decarboxylase 2 N-terminal" evidence="5">
    <location>
        <begin position="26"/>
        <end position="241"/>
    </location>
</feature>
<sequence>MIGPRVQEAATRLPQVPAYLYDLPALDEHVASVRHALGPTELYYAVKANPDPELLRVLARHVDGFEVSSAGEHAHVTGLLPGVPVTLGGPGKTDAELRLPHHRLHVESPNELRRLLAAGVEADVLLRLNPDLPVEGAALTMSGPFGMDEDGVAECLPLFGDRVRLRGLHTHLASGLEADRLLGLARALLDNPYEEVNLGGGMAVSYESPETRFDWETYGAGLAELGRGRRLRIEPGRALTAYCGYYVTKVVDVKRVRGRAYAVLLGGTHHLRTPATKGHDQPFTVLPTGKGRTVDGPVTLVGQLCTPKDVFAGNIVTSLAVGDTVVFEMAGAYAWNISHHDFLMHPKPAFHHLRA</sequence>
<dbReference type="InterPro" id="IPR022644">
    <property type="entry name" value="De-COase2_N"/>
</dbReference>
<evidence type="ECO:0000313" key="6">
    <source>
        <dbReference type="EMBL" id="GAA1666146.1"/>
    </source>
</evidence>
<keyword evidence="7" id="KW-1185">Reference proteome</keyword>
<comment type="caution">
    <text evidence="6">The sequence shown here is derived from an EMBL/GenBank/DDBJ whole genome shotgun (WGS) entry which is preliminary data.</text>
</comment>
<dbReference type="Pfam" id="PF00278">
    <property type="entry name" value="Orn_DAP_Arg_deC"/>
    <property type="match status" value="1"/>
</dbReference>
<name>A0ABN2G6D7_9ACTN</name>
<dbReference type="SUPFAM" id="SSF51419">
    <property type="entry name" value="PLP-binding barrel"/>
    <property type="match status" value="1"/>
</dbReference>
<dbReference type="Proteomes" id="UP001500064">
    <property type="component" value="Unassembled WGS sequence"/>
</dbReference>
<accession>A0ABN2G6D7</accession>
<gene>
    <name evidence="6" type="ORF">GCM10009733_074720</name>
</gene>
<dbReference type="PANTHER" id="PTHR43727">
    <property type="entry name" value="DIAMINOPIMELATE DECARBOXYLASE"/>
    <property type="match status" value="1"/>
</dbReference>
<dbReference type="InterPro" id="IPR022643">
    <property type="entry name" value="De-COase2_C"/>
</dbReference>
<dbReference type="RefSeq" id="WP_346111405.1">
    <property type="nucleotide sequence ID" value="NZ_BAAAMU010000075.1"/>
</dbReference>
<feature type="domain" description="Orn/DAP/Arg decarboxylase 2 C-terminal" evidence="4">
    <location>
        <begin position="22"/>
        <end position="331"/>
    </location>
</feature>
<dbReference type="EMBL" id="BAAAMU010000075">
    <property type="protein sequence ID" value="GAA1666146.1"/>
    <property type="molecule type" value="Genomic_DNA"/>
</dbReference>
<evidence type="ECO:0000259" key="4">
    <source>
        <dbReference type="Pfam" id="PF00278"/>
    </source>
</evidence>
<dbReference type="InterPro" id="IPR000183">
    <property type="entry name" value="Orn/DAP/Arg_de-COase"/>
</dbReference>
<organism evidence="6 7">
    <name type="scientific">Nonomuraea maheshkhaliensis</name>
    <dbReference type="NCBI Taxonomy" id="419590"/>
    <lineage>
        <taxon>Bacteria</taxon>
        <taxon>Bacillati</taxon>
        <taxon>Actinomycetota</taxon>
        <taxon>Actinomycetes</taxon>
        <taxon>Streptosporangiales</taxon>
        <taxon>Streptosporangiaceae</taxon>
        <taxon>Nonomuraea</taxon>
    </lineage>
</organism>